<evidence type="ECO:0000313" key="2">
    <source>
        <dbReference type="EMBL" id="QSS52955.1"/>
    </source>
</evidence>
<sequence length="61" mass="6757">MIQPNNINNNKNNTWTRLFVEKVSSYPPLVAFCFLGSSGFSAGVMFELLLGQAKPLPVELL</sequence>
<keyword evidence="1" id="KW-1133">Transmembrane helix</keyword>
<gene>
    <name evidence="2" type="ORF">I7I53_00045</name>
</gene>
<keyword evidence="1" id="KW-0812">Transmembrane</keyword>
<evidence type="ECO:0000313" key="3">
    <source>
        <dbReference type="Proteomes" id="UP000663419"/>
    </source>
</evidence>
<dbReference type="EMBL" id="CP069104">
    <property type="protein sequence ID" value="QSS52955.1"/>
    <property type="molecule type" value="Genomic_DNA"/>
</dbReference>
<name>A0A8A1LJ28_AJEC8</name>
<keyword evidence="1" id="KW-0472">Membrane</keyword>
<dbReference type="Proteomes" id="UP000663419">
    <property type="component" value="Chromosome 3"/>
</dbReference>
<dbReference type="AlphaFoldDB" id="A0A8A1LJ28"/>
<evidence type="ECO:0000256" key="1">
    <source>
        <dbReference type="SAM" id="Phobius"/>
    </source>
</evidence>
<protein>
    <submittedName>
        <fullName evidence="2">Uncharacterized protein</fullName>
    </submittedName>
</protein>
<dbReference type="VEuPathDB" id="FungiDB:I7I53_00045"/>
<accession>A0A8A1LJ28</accession>
<organism evidence="2 3">
    <name type="scientific">Ajellomyces capsulatus (strain H88)</name>
    <name type="common">Darling's disease fungus</name>
    <name type="synonym">Histoplasma capsulatum</name>
    <dbReference type="NCBI Taxonomy" id="544711"/>
    <lineage>
        <taxon>Eukaryota</taxon>
        <taxon>Fungi</taxon>
        <taxon>Dikarya</taxon>
        <taxon>Ascomycota</taxon>
        <taxon>Pezizomycotina</taxon>
        <taxon>Eurotiomycetes</taxon>
        <taxon>Eurotiomycetidae</taxon>
        <taxon>Onygenales</taxon>
        <taxon>Ajellomycetaceae</taxon>
        <taxon>Histoplasma</taxon>
    </lineage>
</organism>
<feature type="transmembrane region" description="Helical" evidence="1">
    <location>
        <begin position="29"/>
        <end position="50"/>
    </location>
</feature>
<reference evidence="2" key="1">
    <citation type="submission" date="2021-01" db="EMBL/GenBank/DDBJ databases">
        <title>Chromosome-level genome assembly of a human fungal pathogen reveals clustering of transcriptionally co-regulated genes.</title>
        <authorList>
            <person name="Voorhies M."/>
            <person name="Cohen S."/>
            <person name="Shea T.P."/>
            <person name="Petrus S."/>
            <person name="Munoz J.F."/>
            <person name="Poplawski S."/>
            <person name="Goldman W.E."/>
            <person name="Michael T."/>
            <person name="Cuomo C.A."/>
            <person name="Sil A."/>
            <person name="Beyhan S."/>
        </authorList>
    </citation>
    <scope>NUCLEOTIDE SEQUENCE</scope>
    <source>
        <strain evidence="2">H88</strain>
    </source>
</reference>
<proteinExistence type="predicted"/>